<dbReference type="EMBL" id="JAPWDQ010000004">
    <property type="protein sequence ID" value="KAJ5489194.1"/>
    <property type="molecule type" value="Genomic_DNA"/>
</dbReference>
<organism evidence="2 3">
    <name type="scientific">Penicillium diatomitis</name>
    <dbReference type="NCBI Taxonomy" id="2819901"/>
    <lineage>
        <taxon>Eukaryota</taxon>
        <taxon>Fungi</taxon>
        <taxon>Dikarya</taxon>
        <taxon>Ascomycota</taxon>
        <taxon>Pezizomycotina</taxon>
        <taxon>Eurotiomycetes</taxon>
        <taxon>Eurotiomycetidae</taxon>
        <taxon>Eurotiales</taxon>
        <taxon>Aspergillaceae</taxon>
        <taxon>Penicillium</taxon>
    </lineage>
</organism>
<evidence type="ECO:0000313" key="2">
    <source>
        <dbReference type="EMBL" id="KAJ5489194.1"/>
    </source>
</evidence>
<keyword evidence="3" id="KW-1185">Reference proteome</keyword>
<comment type="caution">
    <text evidence="2">The sequence shown here is derived from an EMBL/GenBank/DDBJ whole genome shotgun (WGS) entry which is preliminary data.</text>
</comment>
<proteinExistence type="predicted"/>
<evidence type="ECO:0000313" key="3">
    <source>
        <dbReference type="Proteomes" id="UP001148312"/>
    </source>
</evidence>
<accession>A0A9X0BY63</accession>
<gene>
    <name evidence="2" type="ORF">N7539_004084</name>
</gene>
<sequence>MYQIHEKDKQVVDGAAGSWQQAAQKPFSKSWLGRGATSTETGCRLPLSQMRLGVENLGHPSHFQPGRGEAEKEEDWT</sequence>
<protein>
    <submittedName>
        <fullName evidence="2">Uncharacterized protein</fullName>
    </submittedName>
</protein>
<dbReference type="GeneID" id="81623935"/>
<name>A0A9X0BY63_9EURO</name>
<dbReference type="AlphaFoldDB" id="A0A9X0BY63"/>
<dbReference type="RefSeq" id="XP_056791227.1">
    <property type="nucleotide sequence ID" value="XM_056933686.1"/>
</dbReference>
<dbReference type="Proteomes" id="UP001148312">
    <property type="component" value="Unassembled WGS sequence"/>
</dbReference>
<reference evidence="2" key="1">
    <citation type="submission" date="2022-12" db="EMBL/GenBank/DDBJ databases">
        <authorList>
            <person name="Petersen C."/>
        </authorList>
    </citation>
    <scope>NUCLEOTIDE SEQUENCE</scope>
    <source>
        <strain evidence="2">IBT 30728</strain>
    </source>
</reference>
<reference evidence="2" key="2">
    <citation type="journal article" date="2023" name="IMA Fungus">
        <title>Comparative genomic study of the Penicillium genus elucidates a diverse pangenome and 15 lateral gene transfer events.</title>
        <authorList>
            <person name="Petersen C."/>
            <person name="Sorensen T."/>
            <person name="Nielsen M.R."/>
            <person name="Sondergaard T.E."/>
            <person name="Sorensen J.L."/>
            <person name="Fitzpatrick D.A."/>
            <person name="Frisvad J.C."/>
            <person name="Nielsen K.L."/>
        </authorList>
    </citation>
    <scope>NUCLEOTIDE SEQUENCE</scope>
    <source>
        <strain evidence="2">IBT 30728</strain>
    </source>
</reference>
<feature type="region of interest" description="Disordered" evidence="1">
    <location>
        <begin position="54"/>
        <end position="77"/>
    </location>
</feature>
<evidence type="ECO:0000256" key="1">
    <source>
        <dbReference type="SAM" id="MobiDB-lite"/>
    </source>
</evidence>